<evidence type="ECO:0000256" key="6">
    <source>
        <dbReference type="ARBA" id="ARBA00022723"/>
    </source>
</evidence>
<dbReference type="PANTHER" id="PTHR33540">
    <property type="entry name" value="TRNA THREONYLCARBAMOYLADENOSINE BIOSYNTHESIS PROTEIN TSAE"/>
    <property type="match status" value="1"/>
</dbReference>
<evidence type="ECO:0000256" key="7">
    <source>
        <dbReference type="ARBA" id="ARBA00022741"/>
    </source>
</evidence>
<comment type="subcellular location">
    <subcellularLocation>
        <location evidence="1">Cytoplasm</location>
    </subcellularLocation>
</comment>
<comment type="similarity">
    <text evidence="2">Belongs to the TsaE family.</text>
</comment>
<dbReference type="GO" id="GO:0046872">
    <property type="term" value="F:metal ion binding"/>
    <property type="evidence" value="ECO:0007669"/>
    <property type="project" value="UniProtKB-KW"/>
</dbReference>
<evidence type="ECO:0000256" key="3">
    <source>
        <dbReference type="ARBA" id="ARBA00019010"/>
    </source>
</evidence>
<dbReference type="GO" id="GO:0005737">
    <property type="term" value="C:cytoplasm"/>
    <property type="evidence" value="ECO:0007669"/>
    <property type="project" value="UniProtKB-SubCell"/>
</dbReference>
<keyword evidence="4" id="KW-0963">Cytoplasm</keyword>
<dbReference type="PANTHER" id="PTHR33540:SF2">
    <property type="entry name" value="TRNA THREONYLCARBAMOYLADENOSINE BIOSYNTHESIS PROTEIN TSAE"/>
    <property type="match status" value="1"/>
</dbReference>
<keyword evidence="8" id="KW-0067">ATP-binding</keyword>
<dbReference type="GO" id="GO:0005524">
    <property type="term" value="F:ATP binding"/>
    <property type="evidence" value="ECO:0007669"/>
    <property type="project" value="UniProtKB-KW"/>
</dbReference>
<dbReference type="InterPro" id="IPR027417">
    <property type="entry name" value="P-loop_NTPase"/>
</dbReference>
<reference evidence="11 12" key="1">
    <citation type="submission" date="2019-07" db="EMBL/GenBank/DDBJ databases">
        <title>Genomic Encyclopedia of Archaeal and Bacterial Type Strains, Phase II (KMG-II): from individual species to whole genera.</title>
        <authorList>
            <person name="Goeker M."/>
        </authorList>
    </citation>
    <scope>NUCLEOTIDE SEQUENCE [LARGE SCALE GENOMIC DNA]</scope>
    <source>
        <strain evidence="11 12">ATCC BAA-1139</strain>
    </source>
</reference>
<dbReference type="Gene3D" id="3.40.50.300">
    <property type="entry name" value="P-loop containing nucleotide triphosphate hydrolases"/>
    <property type="match status" value="1"/>
</dbReference>
<dbReference type="SUPFAM" id="SSF52540">
    <property type="entry name" value="P-loop containing nucleoside triphosphate hydrolases"/>
    <property type="match status" value="1"/>
</dbReference>
<evidence type="ECO:0000256" key="4">
    <source>
        <dbReference type="ARBA" id="ARBA00022490"/>
    </source>
</evidence>
<evidence type="ECO:0000256" key="1">
    <source>
        <dbReference type="ARBA" id="ARBA00004496"/>
    </source>
</evidence>
<dbReference type="EMBL" id="VLLN01000034">
    <property type="protein sequence ID" value="TWJ13884.1"/>
    <property type="molecule type" value="Genomic_DNA"/>
</dbReference>
<dbReference type="OrthoDB" id="9799110at2"/>
<accession>A0A562V7K9</accession>
<keyword evidence="6" id="KW-0479">Metal-binding</keyword>
<keyword evidence="9" id="KW-0460">Magnesium</keyword>
<sequence length="172" mass="19119">MFSVTSTTPEETERAGELLGSLARPGDFVSLIGDLGAGKTCFSRGVARGVGVDPTTPVTSPTFTLLNIHQGRIPLYHFDLYRLTGDGDLADLGFVDYFEGDGLCLVEWAERLDAELPPERLEIVFRHEDESIRRLEFNAFGVRHLRLLEEMMEAGLGNRLKTEKRFDLTGVS</sequence>
<evidence type="ECO:0000313" key="11">
    <source>
        <dbReference type="EMBL" id="TWJ13884.1"/>
    </source>
</evidence>
<evidence type="ECO:0000256" key="9">
    <source>
        <dbReference type="ARBA" id="ARBA00022842"/>
    </source>
</evidence>
<evidence type="ECO:0000256" key="10">
    <source>
        <dbReference type="ARBA" id="ARBA00032441"/>
    </source>
</evidence>
<evidence type="ECO:0000256" key="2">
    <source>
        <dbReference type="ARBA" id="ARBA00007599"/>
    </source>
</evidence>
<comment type="caution">
    <text evidence="11">The sequence shown here is derived from an EMBL/GenBank/DDBJ whole genome shotgun (WGS) entry which is preliminary data.</text>
</comment>
<proteinExistence type="inferred from homology"/>
<name>A0A562V7K9_9BACT</name>
<keyword evidence="5" id="KW-0819">tRNA processing</keyword>
<keyword evidence="7" id="KW-0547">Nucleotide-binding</keyword>
<gene>
    <name evidence="11" type="ORF">JN12_03674</name>
</gene>
<keyword evidence="12" id="KW-1185">Reference proteome</keyword>
<protein>
    <recommendedName>
        <fullName evidence="3">tRNA threonylcarbamoyladenosine biosynthesis protein TsaE</fullName>
    </recommendedName>
    <alternativeName>
        <fullName evidence="10">t(6)A37 threonylcarbamoyladenosine biosynthesis protein TsaE</fullName>
    </alternativeName>
</protein>
<dbReference type="Pfam" id="PF02367">
    <property type="entry name" value="TsaE"/>
    <property type="match status" value="1"/>
</dbReference>
<dbReference type="RefSeq" id="WP_145025494.1">
    <property type="nucleotide sequence ID" value="NZ_VLLN01000034.1"/>
</dbReference>
<evidence type="ECO:0000313" key="12">
    <source>
        <dbReference type="Proteomes" id="UP000319449"/>
    </source>
</evidence>
<dbReference type="Proteomes" id="UP000319449">
    <property type="component" value="Unassembled WGS sequence"/>
</dbReference>
<organism evidence="11 12">
    <name type="scientific">Geobacter argillaceus</name>
    <dbReference type="NCBI Taxonomy" id="345631"/>
    <lineage>
        <taxon>Bacteria</taxon>
        <taxon>Pseudomonadati</taxon>
        <taxon>Thermodesulfobacteriota</taxon>
        <taxon>Desulfuromonadia</taxon>
        <taxon>Geobacterales</taxon>
        <taxon>Geobacteraceae</taxon>
        <taxon>Geobacter</taxon>
    </lineage>
</organism>
<dbReference type="AlphaFoldDB" id="A0A562V7K9"/>
<dbReference type="NCBIfam" id="TIGR00150">
    <property type="entry name" value="T6A_YjeE"/>
    <property type="match status" value="1"/>
</dbReference>
<dbReference type="InterPro" id="IPR003442">
    <property type="entry name" value="T6A_TsaE"/>
</dbReference>
<evidence type="ECO:0000256" key="5">
    <source>
        <dbReference type="ARBA" id="ARBA00022694"/>
    </source>
</evidence>
<dbReference type="GO" id="GO:0002949">
    <property type="term" value="P:tRNA threonylcarbamoyladenosine modification"/>
    <property type="evidence" value="ECO:0007669"/>
    <property type="project" value="InterPro"/>
</dbReference>
<evidence type="ECO:0000256" key="8">
    <source>
        <dbReference type="ARBA" id="ARBA00022840"/>
    </source>
</evidence>